<dbReference type="Pfam" id="PF01547">
    <property type="entry name" value="SBP_bac_1"/>
    <property type="match status" value="1"/>
</dbReference>
<dbReference type="NCBIfam" id="TIGR01409">
    <property type="entry name" value="TAT_signal_seq"/>
    <property type="match status" value="1"/>
</dbReference>
<dbReference type="PANTHER" id="PTHR43649">
    <property type="entry name" value="ARABINOSE-BINDING PROTEIN-RELATED"/>
    <property type="match status" value="1"/>
</dbReference>
<name>A0A6B1FUV1_9CHLR</name>
<comment type="caution">
    <text evidence="2">The sequence shown here is derived from an EMBL/GenBank/DDBJ whole genome shotgun (WGS) entry which is preliminary data.</text>
</comment>
<sequence>MPALLTESLPDKTGSLFHNSTERKGTMTDRALSRRAFLKTAGVATAAVGLAACQAPMAPAGDGEAAMGEAKELVTYWGGWTPTQSMERSEDNPLPHNKVLEVLDGYTEQHPDVSIEWIRVPQGISGREWTIAQQTAGTIPHITTHPHWHIKDDLDKNWWTDLTPYFNQPNPYIPAGDPGSEKWVDQFYPIPTGETLMRGGYYNMVFGLITTFFYYNVDWFNDLGLEAPQNYAEFLSVCQAFRDEGIDAYGGWTGPVDDTDHWYRLQMGGMLMAGEIEPQVNPDRGTATREEVACAVENGVFHPHLPQYQDWMKLWKENVQYRPADWTTRATDSHSRFLNKIEPIMENGTWSFPRLQYDPLVDFEWSTFFAPVVTQESSAYATDPPTPAWPIGGPVGDQIAVTTRSEKDGVIDTAIDLMRWISVPDNLYTIQSEIGTTMPNVKNVPVDPRFGDAFELLTQQIGESQMFVYEVVTMDGESAEQTGQAWRSYMLDQMDLDTALNIIKESFDAYADRFIETEGLDCS</sequence>
<dbReference type="SUPFAM" id="SSF53850">
    <property type="entry name" value="Periplasmic binding protein-like II"/>
    <property type="match status" value="1"/>
</dbReference>
<dbReference type="InterPro" id="IPR019546">
    <property type="entry name" value="TAT_signal_bac_arc"/>
</dbReference>
<dbReference type="PROSITE" id="PS51318">
    <property type="entry name" value="TAT"/>
    <property type="match status" value="1"/>
</dbReference>
<dbReference type="InterPro" id="IPR006311">
    <property type="entry name" value="TAT_signal"/>
</dbReference>
<dbReference type="EMBL" id="VYDA01000032">
    <property type="protein sequence ID" value="MYH60379.1"/>
    <property type="molecule type" value="Genomic_DNA"/>
</dbReference>
<organism evidence="2">
    <name type="scientific">Caldilineaceae bacterium SB0675_bin_29</name>
    <dbReference type="NCBI Taxonomy" id="2605266"/>
    <lineage>
        <taxon>Bacteria</taxon>
        <taxon>Bacillati</taxon>
        <taxon>Chloroflexota</taxon>
        <taxon>Caldilineae</taxon>
        <taxon>Caldilineales</taxon>
        <taxon>Caldilineaceae</taxon>
    </lineage>
</organism>
<dbReference type="InterPro" id="IPR050490">
    <property type="entry name" value="Bact_solute-bd_prot1"/>
</dbReference>
<protein>
    <submittedName>
        <fullName evidence="2">Carbohydrate ABC transporter substrate-binding protein</fullName>
    </submittedName>
</protein>
<proteinExistence type="predicted"/>
<accession>A0A6B1FUV1</accession>
<dbReference type="Gene3D" id="3.40.190.10">
    <property type="entry name" value="Periplasmic binding protein-like II"/>
    <property type="match status" value="1"/>
</dbReference>
<gene>
    <name evidence="2" type="ORF">F4148_00940</name>
</gene>
<dbReference type="PANTHER" id="PTHR43649:SF12">
    <property type="entry name" value="DIACETYLCHITOBIOSE BINDING PROTEIN DASA"/>
    <property type="match status" value="1"/>
</dbReference>
<dbReference type="InterPro" id="IPR006059">
    <property type="entry name" value="SBP"/>
</dbReference>
<feature type="region of interest" description="Disordered" evidence="1">
    <location>
        <begin position="1"/>
        <end position="28"/>
    </location>
</feature>
<evidence type="ECO:0000313" key="2">
    <source>
        <dbReference type="EMBL" id="MYH60379.1"/>
    </source>
</evidence>
<dbReference type="AlphaFoldDB" id="A0A6B1FUV1"/>
<reference evidence="2" key="1">
    <citation type="submission" date="2019-09" db="EMBL/GenBank/DDBJ databases">
        <title>Characterisation of the sponge microbiome using genome-centric metagenomics.</title>
        <authorList>
            <person name="Engelberts J.P."/>
            <person name="Robbins S.J."/>
            <person name="De Goeij J.M."/>
            <person name="Aranda M."/>
            <person name="Bell S.C."/>
            <person name="Webster N.S."/>
        </authorList>
    </citation>
    <scope>NUCLEOTIDE SEQUENCE</scope>
    <source>
        <strain evidence="2">SB0675_bin_29</strain>
    </source>
</reference>
<evidence type="ECO:0000256" key="1">
    <source>
        <dbReference type="SAM" id="MobiDB-lite"/>
    </source>
</evidence>